<keyword evidence="1" id="KW-0479">Metal-binding</keyword>
<dbReference type="InterPro" id="IPR006121">
    <property type="entry name" value="HMA_dom"/>
</dbReference>
<dbReference type="InterPro" id="IPR017969">
    <property type="entry name" value="Heavy-metal-associated_CS"/>
</dbReference>
<dbReference type="PRINTS" id="PR00942">
    <property type="entry name" value="CUATPASEI"/>
</dbReference>
<name>A0A4R6DXK1_9RHOO</name>
<dbReference type="EMBL" id="SNVV01000010">
    <property type="protein sequence ID" value="TDN50055.1"/>
    <property type="molecule type" value="Genomic_DNA"/>
</dbReference>
<dbReference type="AlphaFoldDB" id="A0A4R6DXK1"/>
<dbReference type="CDD" id="cd00371">
    <property type="entry name" value="HMA"/>
    <property type="match status" value="1"/>
</dbReference>
<dbReference type="PROSITE" id="PS01047">
    <property type="entry name" value="HMA_1"/>
    <property type="match status" value="1"/>
</dbReference>
<sequence length="70" mass="7026">MSEVTIKVAGMSCGGCVRNVTGVLQALPGVERAEVSLEAGEAKVVFDPAKVSVEGLCQAVDDAGFEAASA</sequence>
<dbReference type="PROSITE" id="PS50846">
    <property type="entry name" value="HMA_2"/>
    <property type="match status" value="1"/>
</dbReference>
<feature type="domain" description="HMA" evidence="2">
    <location>
        <begin position="2"/>
        <end position="68"/>
    </location>
</feature>
<protein>
    <submittedName>
        <fullName evidence="3">Copper chaperone</fullName>
    </submittedName>
</protein>
<evidence type="ECO:0000313" key="3">
    <source>
        <dbReference type="EMBL" id="TDN50055.1"/>
    </source>
</evidence>
<evidence type="ECO:0000256" key="1">
    <source>
        <dbReference type="ARBA" id="ARBA00022723"/>
    </source>
</evidence>
<gene>
    <name evidence="3" type="ORF">C7389_110149</name>
</gene>
<dbReference type="GO" id="GO:0046872">
    <property type="term" value="F:metal ion binding"/>
    <property type="evidence" value="ECO:0007669"/>
    <property type="project" value="UniProtKB-KW"/>
</dbReference>
<accession>A0A4R6DXK1</accession>
<evidence type="ECO:0000313" key="4">
    <source>
        <dbReference type="Proteomes" id="UP000295129"/>
    </source>
</evidence>
<dbReference type="Pfam" id="PF00403">
    <property type="entry name" value="HMA"/>
    <property type="match status" value="1"/>
</dbReference>
<dbReference type="Gene3D" id="3.30.70.100">
    <property type="match status" value="1"/>
</dbReference>
<evidence type="ECO:0000259" key="2">
    <source>
        <dbReference type="PROSITE" id="PS50846"/>
    </source>
</evidence>
<dbReference type="Proteomes" id="UP000295129">
    <property type="component" value="Unassembled WGS sequence"/>
</dbReference>
<dbReference type="PANTHER" id="PTHR46594:SF4">
    <property type="entry name" value="P-TYPE CATION-TRANSPORTING ATPASE"/>
    <property type="match status" value="1"/>
</dbReference>
<comment type="caution">
    <text evidence="3">The sequence shown here is derived from an EMBL/GenBank/DDBJ whole genome shotgun (WGS) entry which is preliminary data.</text>
</comment>
<proteinExistence type="predicted"/>
<dbReference type="OrthoDB" id="9813965at2"/>
<organism evidence="3 4">
    <name type="scientific">Azoarcus indigens</name>
    <dbReference type="NCBI Taxonomy" id="29545"/>
    <lineage>
        <taxon>Bacteria</taxon>
        <taxon>Pseudomonadati</taxon>
        <taxon>Pseudomonadota</taxon>
        <taxon>Betaproteobacteria</taxon>
        <taxon>Rhodocyclales</taxon>
        <taxon>Zoogloeaceae</taxon>
        <taxon>Azoarcus</taxon>
    </lineage>
</organism>
<dbReference type="FunFam" id="3.30.70.100:FF:000001">
    <property type="entry name" value="ATPase copper transporting beta"/>
    <property type="match status" value="1"/>
</dbReference>
<reference evidence="3 4" key="1">
    <citation type="submission" date="2019-03" db="EMBL/GenBank/DDBJ databases">
        <title>Genomic Encyclopedia of Type Strains, Phase IV (KMG-IV): sequencing the most valuable type-strain genomes for metagenomic binning, comparative biology and taxonomic classification.</title>
        <authorList>
            <person name="Goeker M."/>
        </authorList>
    </citation>
    <scope>NUCLEOTIDE SEQUENCE [LARGE SCALE GENOMIC DNA]</scope>
    <source>
        <strain evidence="3 4">DSM 12121</strain>
    </source>
</reference>
<keyword evidence="4" id="KW-1185">Reference proteome</keyword>
<dbReference type="PANTHER" id="PTHR46594">
    <property type="entry name" value="P-TYPE CATION-TRANSPORTING ATPASE"/>
    <property type="match status" value="1"/>
</dbReference>
<dbReference type="SUPFAM" id="SSF55008">
    <property type="entry name" value="HMA, heavy metal-associated domain"/>
    <property type="match status" value="1"/>
</dbReference>
<dbReference type="RefSeq" id="WP_133592141.1">
    <property type="nucleotide sequence ID" value="NZ_SNVV01000010.1"/>
</dbReference>
<dbReference type="InterPro" id="IPR036163">
    <property type="entry name" value="HMA_dom_sf"/>
</dbReference>